<dbReference type="Proteomes" id="UP000050863">
    <property type="component" value="Unassembled WGS sequence"/>
</dbReference>
<reference evidence="2 3" key="1">
    <citation type="submission" date="2014-03" db="EMBL/GenBank/DDBJ databases">
        <title>Bradyrhizobium valentinum sp. nov., isolated from effective nodules of Lupinus mariae-josephae, a lupine endemic of basic-lime soils in Eastern Spain.</title>
        <authorList>
            <person name="Duran D."/>
            <person name="Rey L."/>
            <person name="Navarro A."/>
            <person name="Busquets A."/>
            <person name="Imperial J."/>
            <person name="Ruiz-Argueso T."/>
        </authorList>
    </citation>
    <scope>NUCLEOTIDE SEQUENCE [LARGE SCALE GENOMIC DNA]</scope>
    <source>
        <strain evidence="2 3">PAC68</strain>
    </source>
</reference>
<dbReference type="EMBL" id="LLXZ01000118">
    <property type="protein sequence ID" value="KRR06211.1"/>
    <property type="molecule type" value="Genomic_DNA"/>
</dbReference>
<dbReference type="RefSeq" id="WP_057836844.1">
    <property type="nucleotide sequence ID" value="NZ_LLXZ01000118.1"/>
</dbReference>
<gene>
    <name evidence="2" type="ORF">CQ12_11535</name>
</gene>
<evidence type="ECO:0000313" key="2">
    <source>
        <dbReference type="EMBL" id="KRR06211.1"/>
    </source>
</evidence>
<dbReference type="STRING" id="280332.CQ12_11535"/>
<name>A0A0R3LLB7_9BRAD</name>
<protein>
    <submittedName>
        <fullName evidence="2">Uncharacterized protein</fullName>
    </submittedName>
</protein>
<feature type="region of interest" description="Disordered" evidence="1">
    <location>
        <begin position="262"/>
        <end position="282"/>
    </location>
</feature>
<evidence type="ECO:0000256" key="1">
    <source>
        <dbReference type="SAM" id="MobiDB-lite"/>
    </source>
</evidence>
<dbReference type="OrthoDB" id="9762066at2"/>
<comment type="caution">
    <text evidence="2">The sequence shown here is derived from an EMBL/GenBank/DDBJ whole genome shotgun (WGS) entry which is preliminary data.</text>
</comment>
<proteinExistence type="predicted"/>
<feature type="compositionally biased region" description="Low complexity" evidence="1">
    <location>
        <begin position="273"/>
        <end position="282"/>
    </location>
</feature>
<dbReference type="AlphaFoldDB" id="A0A0R3LLB7"/>
<sequence length="282" mass="31993">MKKKRPKPATVNFEHKRIKEHHEPSGSVTYLETRGAREASTVFLFEDFEETLSMPNHQGHTAADTYASFFEASGHWLREVGEKTFFEVVDDVEKVKAELPPEERTGEVDRFIFQKWAFEVGMKHGFLSPAAIAAEFVSSSDYLHRLVDGNEELQRAIYQFAEAWHWFRFEGKGEHELAAIGLQSARARMMGPQVRREMGDLRKKIVLSAYEAFAADEKNRTSRGSAKAAAGVLLTEINRKLTELNRKPIAIKTLTDELRPIIEERFPKKKKGSAPGSPSEKG</sequence>
<accession>A0A0R3LLB7</accession>
<evidence type="ECO:0000313" key="3">
    <source>
        <dbReference type="Proteomes" id="UP000050863"/>
    </source>
</evidence>
<keyword evidence="3" id="KW-1185">Reference proteome</keyword>
<organism evidence="2 3">
    <name type="scientific">Bradyrhizobium jicamae</name>
    <dbReference type="NCBI Taxonomy" id="280332"/>
    <lineage>
        <taxon>Bacteria</taxon>
        <taxon>Pseudomonadati</taxon>
        <taxon>Pseudomonadota</taxon>
        <taxon>Alphaproteobacteria</taxon>
        <taxon>Hyphomicrobiales</taxon>
        <taxon>Nitrobacteraceae</taxon>
        <taxon>Bradyrhizobium</taxon>
    </lineage>
</organism>